<evidence type="ECO:0000313" key="2">
    <source>
        <dbReference type="Proteomes" id="UP000266673"/>
    </source>
</evidence>
<dbReference type="Proteomes" id="UP000266673">
    <property type="component" value="Unassembled WGS sequence"/>
</dbReference>
<reference evidence="1 2" key="1">
    <citation type="submission" date="2018-06" db="EMBL/GenBank/DDBJ databases">
        <title>Comparative genomics reveals the genomic features of Rhizophagus irregularis, R. cerebriforme, R. diaphanum and Gigaspora rosea, and their symbiotic lifestyle signature.</title>
        <authorList>
            <person name="Morin E."/>
            <person name="San Clemente H."/>
            <person name="Chen E.C.H."/>
            <person name="De La Providencia I."/>
            <person name="Hainaut M."/>
            <person name="Kuo A."/>
            <person name="Kohler A."/>
            <person name="Murat C."/>
            <person name="Tang N."/>
            <person name="Roy S."/>
            <person name="Loubradou J."/>
            <person name="Henrissat B."/>
            <person name="Grigoriev I.V."/>
            <person name="Corradi N."/>
            <person name="Roux C."/>
            <person name="Martin F.M."/>
        </authorList>
    </citation>
    <scope>NUCLEOTIDE SEQUENCE [LARGE SCALE GENOMIC DNA]</scope>
    <source>
        <strain evidence="1 2">DAOM 194757</strain>
    </source>
</reference>
<sequence length="236" mass="26825">MSAASNVNTYSFLEATEHIIDSVEMQIDNDVNKYKCVKLSSVKVTLAPTTKNVLLEEAVAETKKAARKVDDQHIATDNNSMLVTGGASEKIDKMKTELIGTIEEEKGTDPIPTYSAILKTAKLKENRVNRLKTETWTIDKIIEAFKNESALAILILDKCCATPMMNKLSQLIYEKFKNKDTTFFKLFNRQKELCPQHQQNFLYLLVKTLTKYKAQHEVLRTNKNNRDEIFAGLKLS</sequence>
<evidence type="ECO:0000313" key="1">
    <source>
        <dbReference type="EMBL" id="RIB23865.1"/>
    </source>
</evidence>
<protein>
    <submittedName>
        <fullName evidence="1">Uncharacterized protein</fullName>
    </submittedName>
</protein>
<keyword evidence="2" id="KW-1185">Reference proteome</keyword>
<dbReference type="EMBL" id="QKWP01000241">
    <property type="protein sequence ID" value="RIB23865.1"/>
    <property type="molecule type" value="Genomic_DNA"/>
</dbReference>
<comment type="caution">
    <text evidence="1">The sequence shown here is derived from an EMBL/GenBank/DDBJ whole genome shotgun (WGS) entry which is preliminary data.</text>
</comment>
<organism evidence="1 2">
    <name type="scientific">Gigaspora rosea</name>
    <dbReference type="NCBI Taxonomy" id="44941"/>
    <lineage>
        <taxon>Eukaryota</taxon>
        <taxon>Fungi</taxon>
        <taxon>Fungi incertae sedis</taxon>
        <taxon>Mucoromycota</taxon>
        <taxon>Glomeromycotina</taxon>
        <taxon>Glomeromycetes</taxon>
        <taxon>Diversisporales</taxon>
        <taxon>Gigasporaceae</taxon>
        <taxon>Gigaspora</taxon>
    </lineage>
</organism>
<dbReference type="AlphaFoldDB" id="A0A397VMX6"/>
<proteinExistence type="predicted"/>
<gene>
    <name evidence="1" type="ORF">C2G38_2170114</name>
</gene>
<accession>A0A397VMX6</accession>
<name>A0A397VMX6_9GLOM</name>